<reference evidence="2 3" key="1">
    <citation type="submission" date="2019-07" db="EMBL/GenBank/DDBJ databases">
        <title>Novel species isolated from glacier.</title>
        <authorList>
            <person name="Liu Q."/>
            <person name="Xin Y.-H."/>
        </authorList>
    </citation>
    <scope>NUCLEOTIDE SEQUENCE [LARGE SCALE GENOMIC DNA]</scope>
    <source>
        <strain evidence="2 3">LB1R16</strain>
    </source>
</reference>
<dbReference type="RefSeq" id="WP_143555005.1">
    <property type="nucleotide sequence ID" value="NZ_VJWA01000001.1"/>
</dbReference>
<evidence type="ECO:0000313" key="2">
    <source>
        <dbReference type="EMBL" id="TRW17460.1"/>
    </source>
</evidence>
<accession>A0A552UGX7</accession>
<dbReference type="Gene3D" id="2.40.160.130">
    <property type="entry name" value="Capsule assembly protein Wzi"/>
    <property type="match status" value="1"/>
</dbReference>
<dbReference type="OrthoDB" id="101884at2"/>
<proteinExistence type="predicted"/>
<feature type="chain" id="PRO_5021977133" evidence="1">
    <location>
        <begin position="18"/>
        <end position="490"/>
    </location>
</feature>
<gene>
    <name evidence="2" type="ORF">FMM06_04660</name>
</gene>
<dbReference type="InterPro" id="IPR038636">
    <property type="entry name" value="Wzi_sf"/>
</dbReference>
<protein>
    <submittedName>
        <fullName evidence="2">Capsule assembly Wzi family protein</fullName>
    </submittedName>
</protein>
<dbReference type="EMBL" id="VJWA01000001">
    <property type="protein sequence ID" value="TRW17460.1"/>
    <property type="molecule type" value="Genomic_DNA"/>
</dbReference>
<comment type="caution">
    <text evidence="2">The sequence shown here is derived from an EMBL/GenBank/DDBJ whole genome shotgun (WGS) entry which is preliminary data.</text>
</comment>
<dbReference type="Pfam" id="PF14052">
    <property type="entry name" value="Caps_assemb_Wzi"/>
    <property type="match status" value="1"/>
</dbReference>
<name>A0A552UGX7_9SPHN</name>
<feature type="signal peptide" evidence="1">
    <location>
        <begin position="1"/>
        <end position="17"/>
    </location>
</feature>
<dbReference type="AlphaFoldDB" id="A0A552UGX7"/>
<dbReference type="InterPro" id="IPR026950">
    <property type="entry name" value="Caps_assemb_Wzi"/>
</dbReference>
<sequence length="490" mass="53320">MKRLLLALMLVAGAAQASPWAEGNDRQFRQDIEMLKAARIIRGPINAWPLPWAQIDNGIAFNEGVALPPHLAAALARVKAHSDMAQRRTVYEFKAAGTTDPQLVRDFGGGARENADVSVRASHDVGPLYLSYGVGYRNGQRGKDFHLEPTYAAVQIGNWALYGGYVEEWFGPGHDGALLFSNSARPFPKVGIKRLSPDPIGLPVLKWLGPIRLDVFAGVLTEKRDFDNTGIIGIRVAFEPVHGLEIGLNRALQLCGRGRPCGAKTIGKALIGFGNADNTGTPSEPGNQLAGFDISFTRNIGNVTTQIYAEAEAEDEDNVIIEQFARLAGIALSGPLGKKGASWNANVEVTDTLGSQLFGGRKYPGSVYNNFIYVDGFTYKREPIGYSLDGDTRTIAVSGAVNDTRNRRWYASLRDIDLYRSNLGGIPPGNQPRNRLTRNRETIQVATAGVEWPSQFGDVRVEGRLQNDGPDTPGTSKLTPAIEIAFRSRF</sequence>
<evidence type="ECO:0000256" key="1">
    <source>
        <dbReference type="SAM" id="SignalP"/>
    </source>
</evidence>
<keyword evidence="3" id="KW-1185">Reference proteome</keyword>
<evidence type="ECO:0000313" key="3">
    <source>
        <dbReference type="Proteomes" id="UP000317894"/>
    </source>
</evidence>
<dbReference type="Proteomes" id="UP000317894">
    <property type="component" value="Unassembled WGS sequence"/>
</dbReference>
<organism evidence="2 3">
    <name type="scientific">Glacieibacterium frigidum</name>
    <dbReference type="NCBI Taxonomy" id="2593303"/>
    <lineage>
        <taxon>Bacteria</taxon>
        <taxon>Pseudomonadati</taxon>
        <taxon>Pseudomonadota</taxon>
        <taxon>Alphaproteobacteria</taxon>
        <taxon>Sphingomonadales</taxon>
        <taxon>Sphingosinicellaceae</taxon>
        <taxon>Glacieibacterium</taxon>
    </lineage>
</organism>
<keyword evidence="1" id="KW-0732">Signal</keyword>